<dbReference type="GO" id="GO:0005524">
    <property type="term" value="F:ATP binding"/>
    <property type="evidence" value="ECO:0007669"/>
    <property type="project" value="UniProtKB-KW"/>
</dbReference>
<dbReference type="Pfam" id="PF25601">
    <property type="entry name" value="AAA_lid_14"/>
    <property type="match status" value="1"/>
</dbReference>
<dbReference type="PROSITE" id="PS00676">
    <property type="entry name" value="SIGMA54_INTERACT_2"/>
    <property type="match status" value="1"/>
</dbReference>
<evidence type="ECO:0000256" key="4">
    <source>
        <dbReference type="ARBA" id="ARBA00023125"/>
    </source>
</evidence>
<dbReference type="Gene3D" id="1.10.10.60">
    <property type="entry name" value="Homeodomain-like"/>
    <property type="match status" value="1"/>
</dbReference>
<dbReference type="PANTHER" id="PTHR32071:SF21">
    <property type="entry name" value="TRANSCRIPTIONAL REGULATORY PROTEIN FLGR"/>
    <property type="match status" value="1"/>
</dbReference>
<dbReference type="InterPro" id="IPR025943">
    <property type="entry name" value="Sigma_54_int_dom_ATP-bd_2"/>
</dbReference>
<protein>
    <submittedName>
        <fullName evidence="7">Sigma-54-dependent Fis family transcriptional regulator</fullName>
    </submittedName>
</protein>
<accession>A0A4Y6PSR7</accession>
<evidence type="ECO:0000256" key="1">
    <source>
        <dbReference type="ARBA" id="ARBA00022741"/>
    </source>
</evidence>
<dbReference type="GO" id="GO:0043565">
    <property type="term" value="F:sequence-specific DNA binding"/>
    <property type="evidence" value="ECO:0007669"/>
    <property type="project" value="InterPro"/>
</dbReference>
<feature type="domain" description="Sigma-54 factor interaction" evidence="6">
    <location>
        <begin position="42"/>
        <end position="271"/>
    </location>
</feature>
<dbReference type="RefSeq" id="WP_141197855.1">
    <property type="nucleotide sequence ID" value="NZ_CP041186.1"/>
</dbReference>
<keyword evidence="4" id="KW-0238">DNA-binding</keyword>
<dbReference type="SUPFAM" id="SSF52540">
    <property type="entry name" value="P-loop containing nucleoside triphosphate hydrolases"/>
    <property type="match status" value="1"/>
</dbReference>
<dbReference type="FunFam" id="3.40.50.300:FF:000006">
    <property type="entry name" value="DNA-binding transcriptional regulator NtrC"/>
    <property type="match status" value="1"/>
</dbReference>
<dbReference type="InterPro" id="IPR025944">
    <property type="entry name" value="Sigma_54_int_dom_CS"/>
</dbReference>
<evidence type="ECO:0000256" key="3">
    <source>
        <dbReference type="ARBA" id="ARBA00023015"/>
    </source>
</evidence>
<accession>A0A5B8Y850</accession>
<dbReference type="InterPro" id="IPR003593">
    <property type="entry name" value="AAA+_ATPase"/>
</dbReference>
<dbReference type="OrthoDB" id="9763792at2"/>
<evidence type="ECO:0000313" key="7">
    <source>
        <dbReference type="EMBL" id="QDG51372.1"/>
    </source>
</evidence>
<keyword evidence="1" id="KW-0547">Nucleotide-binding</keyword>
<evidence type="ECO:0000313" key="8">
    <source>
        <dbReference type="Proteomes" id="UP000315995"/>
    </source>
</evidence>
<dbReference type="PROSITE" id="PS00688">
    <property type="entry name" value="SIGMA54_INTERACT_3"/>
    <property type="match status" value="1"/>
</dbReference>
<keyword evidence="3" id="KW-0805">Transcription regulation</keyword>
<evidence type="ECO:0000256" key="2">
    <source>
        <dbReference type="ARBA" id="ARBA00022840"/>
    </source>
</evidence>
<dbReference type="Gene3D" id="3.40.50.300">
    <property type="entry name" value="P-loop containing nucleotide triphosphate hydrolases"/>
    <property type="match status" value="1"/>
</dbReference>
<gene>
    <name evidence="7" type="ORF">FIV42_11655</name>
</gene>
<dbReference type="SMART" id="SM00382">
    <property type="entry name" value="AAA"/>
    <property type="match status" value="1"/>
</dbReference>
<dbReference type="InterPro" id="IPR027417">
    <property type="entry name" value="P-loop_NTPase"/>
</dbReference>
<keyword evidence="5" id="KW-0804">Transcription</keyword>
<keyword evidence="8" id="KW-1185">Reference proteome</keyword>
<dbReference type="PANTHER" id="PTHR32071">
    <property type="entry name" value="TRANSCRIPTIONAL REGULATORY PROTEIN"/>
    <property type="match status" value="1"/>
</dbReference>
<dbReference type="InterPro" id="IPR058031">
    <property type="entry name" value="AAA_lid_NorR"/>
</dbReference>
<proteinExistence type="predicted"/>
<dbReference type="InterPro" id="IPR025662">
    <property type="entry name" value="Sigma_54_int_dom_ATP-bd_1"/>
</dbReference>
<dbReference type="GO" id="GO:0006355">
    <property type="term" value="P:regulation of DNA-templated transcription"/>
    <property type="evidence" value="ECO:0007669"/>
    <property type="project" value="InterPro"/>
</dbReference>
<dbReference type="Pfam" id="PF02954">
    <property type="entry name" value="HTH_8"/>
    <property type="match status" value="1"/>
</dbReference>
<dbReference type="PROSITE" id="PS50045">
    <property type="entry name" value="SIGMA54_INTERACT_4"/>
    <property type="match status" value="1"/>
</dbReference>
<evidence type="ECO:0000256" key="5">
    <source>
        <dbReference type="ARBA" id="ARBA00023163"/>
    </source>
</evidence>
<dbReference type="EMBL" id="CP041186">
    <property type="protein sequence ID" value="QDG51372.1"/>
    <property type="molecule type" value="Genomic_DNA"/>
</dbReference>
<dbReference type="InterPro" id="IPR009057">
    <property type="entry name" value="Homeodomain-like_sf"/>
</dbReference>
<dbReference type="Pfam" id="PF00158">
    <property type="entry name" value="Sigma54_activat"/>
    <property type="match status" value="1"/>
</dbReference>
<dbReference type="PROSITE" id="PS00675">
    <property type="entry name" value="SIGMA54_INTERACT_1"/>
    <property type="match status" value="1"/>
</dbReference>
<evidence type="ECO:0000259" key="6">
    <source>
        <dbReference type="PROSITE" id="PS50045"/>
    </source>
</evidence>
<dbReference type="Gene3D" id="1.10.8.60">
    <property type="match status" value="1"/>
</dbReference>
<sequence>MSASLEEWSSALGLEVSEVFEDERPIVRLTRFHQWDDSYPVMVYGDDKTEKLLCLAESVARTPSTVLLRGESGVGKEVMARFIHRESPRADKPFVAINCAALPPSLLESELFGHNKGAFSGAHKDHKGVFERADGGTLLLDEVTEMPLELQAKLLRVIQERKVRRVGGTKEHPVDIRIIATTNRDLKAYVDDGEFRADLYYRLNVFPLRMTPLRERPDDIAPLVRYHLGRIAATTHPGLRGLTQDAMRKLQSYTYPGNVRELLNILQRAVIMAGRSDMVDVEHLMFETNVECLASYRQSDGPEHTVTIRAGDDPLDDVQREVILNALARFNGNRTQTARALGVSVRTIRNKIRTYREQGIPVPE</sequence>
<dbReference type="InterPro" id="IPR002197">
    <property type="entry name" value="HTH_Fis"/>
</dbReference>
<dbReference type="AlphaFoldDB" id="A0A4Y6PSR7"/>
<dbReference type="CDD" id="cd00009">
    <property type="entry name" value="AAA"/>
    <property type="match status" value="1"/>
</dbReference>
<keyword evidence="2" id="KW-0067">ATP-binding</keyword>
<organism evidence="7 8">
    <name type="scientific">Persicimonas caeni</name>
    <dbReference type="NCBI Taxonomy" id="2292766"/>
    <lineage>
        <taxon>Bacteria</taxon>
        <taxon>Deltaproteobacteria</taxon>
        <taxon>Bradymonadales</taxon>
        <taxon>Bradymonadaceae</taxon>
        <taxon>Persicimonas</taxon>
    </lineage>
</organism>
<dbReference type="PRINTS" id="PR01590">
    <property type="entry name" value="HTHFIS"/>
</dbReference>
<dbReference type="Proteomes" id="UP000315995">
    <property type="component" value="Chromosome"/>
</dbReference>
<reference evidence="7 8" key="1">
    <citation type="submission" date="2019-06" db="EMBL/GenBank/DDBJ databases">
        <title>Persicimonas caeni gen. nov., sp. nov., a predatory bacterium isolated from solar saltern.</title>
        <authorList>
            <person name="Wang S."/>
        </authorList>
    </citation>
    <scope>NUCLEOTIDE SEQUENCE [LARGE SCALE GENOMIC DNA]</scope>
    <source>
        <strain evidence="7 8">YN101</strain>
    </source>
</reference>
<dbReference type="InterPro" id="IPR002078">
    <property type="entry name" value="Sigma_54_int"/>
</dbReference>
<name>A0A4Y6PSR7_PERCE</name>
<dbReference type="SUPFAM" id="SSF46689">
    <property type="entry name" value="Homeodomain-like"/>
    <property type="match status" value="1"/>
</dbReference>